<dbReference type="RefSeq" id="WP_136542605.1">
    <property type="nucleotide sequence ID" value="NZ_STGU01000011.1"/>
</dbReference>
<keyword evidence="1" id="KW-0732">Signal</keyword>
<dbReference type="Proteomes" id="UP000307378">
    <property type="component" value="Unassembled WGS sequence"/>
</dbReference>
<reference evidence="2 3" key="1">
    <citation type="submission" date="2019-04" db="EMBL/GenBank/DDBJ databases">
        <title>genome sequence of strain W3.</title>
        <authorList>
            <person name="Gao J."/>
            <person name="Sun J."/>
        </authorList>
    </citation>
    <scope>NUCLEOTIDE SEQUENCE [LARGE SCALE GENOMIC DNA]</scope>
    <source>
        <strain evidence="2 3">W3</strain>
    </source>
</reference>
<dbReference type="AlphaFoldDB" id="A0A4S8PQ87"/>
<proteinExistence type="predicted"/>
<name>A0A4S8PQ87_9HYPH</name>
<comment type="caution">
    <text evidence="2">The sequence shown here is derived from an EMBL/GenBank/DDBJ whole genome shotgun (WGS) entry which is preliminary data.</text>
</comment>
<evidence type="ECO:0000313" key="2">
    <source>
        <dbReference type="EMBL" id="THV33197.1"/>
    </source>
</evidence>
<evidence type="ECO:0000313" key="3">
    <source>
        <dbReference type="Proteomes" id="UP000307378"/>
    </source>
</evidence>
<feature type="chain" id="PRO_5020434293" evidence="1">
    <location>
        <begin position="23"/>
        <end position="114"/>
    </location>
</feature>
<feature type="signal peptide" evidence="1">
    <location>
        <begin position="1"/>
        <end position="22"/>
    </location>
</feature>
<evidence type="ECO:0000256" key="1">
    <source>
        <dbReference type="SAM" id="SignalP"/>
    </source>
</evidence>
<gene>
    <name evidence="2" type="ORF">FAA86_18595</name>
</gene>
<accession>A0A4S8PQ87</accession>
<sequence length="114" mass="13077">MRPTSLAIMTISASLLAQPALAISRYNTTQLTCDQVRQRVINEGAAILRYPSTRVKNMTLYDRYVTRTALCDPHEYAERAYVPTKDTARCPVLNCQDYDPESRRFNFGKPIVRF</sequence>
<protein>
    <submittedName>
        <fullName evidence="2">Uncharacterized protein</fullName>
    </submittedName>
</protein>
<dbReference type="EMBL" id="STGU01000011">
    <property type="protein sequence ID" value="THV33197.1"/>
    <property type="molecule type" value="Genomic_DNA"/>
</dbReference>
<organism evidence="2 3">
    <name type="scientific">Rhizobium rosettiformans W3</name>
    <dbReference type="NCBI Taxonomy" id="538378"/>
    <lineage>
        <taxon>Bacteria</taxon>
        <taxon>Pseudomonadati</taxon>
        <taxon>Pseudomonadota</taxon>
        <taxon>Alphaproteobacteria</taxon>
        <taxon>Hyphomicrobiales</taxon>
        <taxon>Rhizobiaceae</taxon>
        <taxon>Rhizobium/Agrobacterium group</taxon>
        <taxon>Rhizobium</taxon>
    </lineage>
</organism>